<organism evidence="2 3">
    <name type="scientific">Candidatus Propionivibrio aalborgensis</name>
    <dbReference type="NCBI Taxonomy" id="1860101"/>
    <lineage>
        <taxon>Bacteria</taxon>
        <taxon>Pseudomonadati</taxon>
        <taxon>Pseudomonadota</taxon>
        <taxon>Betaproteobacteria</taxon>
        <taxon>Rhodocyclales</taxon>
        <taxon>Rhodocyclaceae</taxon>
        <taxon>Propionivibrio</taxon>
    </lineage>
</organism>
<keyword evidence="1" id="KW-0472">Membrane</keyword>
<dbReference type="Proteomes" id="UP000199600">
    <property type="component" value="Unassembled WGS sequence"/>
</dbReference>
<protein>
    <submittedName>
        <fullName evidence="2">Uncharacterized protein</fullName>
    </submittedName>
</protein>
<name>A0A1A8Y1Z1_9RHOO</name>
<feature type="transmembrane region" description="Helical" evidence="1">
    <location>
        <begin position="15"/>
        <end position="36"/>
    </location>
</feature>
<keyword evidence="1" id="KW-0812">Transmembrane</keyword>
<reference evidence="2 3" key="1">
    <citation type="submission" date="2016-06" db="EMBL/GenBank/DDBJ databases">
        <authorList>
            <person name="Kjaerup R.B."/>
            <person name="Dalgaard T.S."/>
            <person name="Juul-Madsen H.R."/>
        </authorList>
    </citation>
    <scope>NUCLEOTIDE SEQUENCE [LARGE SCALE GENOMIC DNA]</scope>
    <source>
        <strain evidence="2">2</strain>
    </source>
</reference>
<gene>
    <name evidence="2" type="ORF">PROAA_910016</name>
</gene>
<keyword evidence="1" id="KW-1133">Transmembrane helix</keyword>
<sequence length="67" mass="7399">MQAPFQIKSEDSFDFISAFAGLELASQAVSLLMAALHKTQTRSNCLLEPKLLRRISLRLSEPNLPPG</sequence>
<evidence type="ECO:0000313" key="2">
    <source>
        <dbReference type="EMBL" id="SBT11155.1"/>
    </source>
</evidence>
<accession>A0A1A8Y1Z1</accession>
<evidence type="ECO:0000313" key="3">
    <source>
        <dbReference type="Proteomes" id="UP000199600"/>
    </source>
</evidence>
<dbReference type="EMBL" id="FLQY01000397">
    <property type="protein sequence ID" value="SBT11155.1"/>
    <property type="molecule type" value="Genomic_DNA"/>
</dbReference>
<keyword evidence="3" id="KW-1185">Reference proteome</keyword>
<evidence type="ECO:0000256" key="1">
    <source>
        <dbReference type="SAM" id="Phobius"/>
    </source>
</evidence>
<proteinExistence type="predicted"/>
<dbReference type="AlphaFoldDB" id="A0A1A8Y1Z1"/>